<feature type="transmembrane region" description="Helical" evidence="1">
    <location>
        <begin position="47"/>
        <end position="67"/>
    </location>
</feature>
<name>W4QGL6_9BACI</name>
<feature type="transmembrane region" description="Helical" evidence="1">
    <location>
        <begin position="136"/>
        <end position="158"/>
    </location>
</feature>
<dbReference type="STRING" id="1236971.JCM9152_2687"/>
<feature type="transmembrane region" description="Helical" evidence="1">
    <location>
        <begin position="204"/>
        <end position="224"/>
    </location>
</feature>
<sequence>MYRDIRANIYFLYNDFRFSFIVFWSIFTASVLLLFTLSLSFSLETTIIISPSIAIFFFCGFSGYLTVKDSFPFMIKMGSTRSGFVVSVMLFNLILSLFMATVSLIMTELISLFNRITLNDHFQLYTTIQLTTLNDTWIYTLLLDFFVCFFLLTAFLLIGSLFYRFGLIGGGSVLAIVLIINLIANVRHWLMGFFLEFQEYMITINFVNSILFLVIVMITTWLILQKAPTTSKLIR</sequence>
<keyword evidence="1" id="KW-0812">Transmembrane</keyword>
<evidence type="ECO:0000313" key="2">
    <source>
        <dbReference type="EMBL" id="GAE31231.1"/>
    </source>
</evidence>
<accession>W4QGL6</accession>
<proteinExistence type="predicted"/>
<evidence type="ECO:0000313" key="3">
    <source>
        <dbReference type="Proteomes" id="UP000018895"/>
    </source>
</evidence>
<dbReference type="AlphaFoldDB" id="W4QGL6"/>
<evidence type="ECO:0000256" key="1">
    <source>
        <dbReference type="SAM" id="Phobius"/>
    </source>
</evidence>
<feature type="transmembrane region" description="Helical" evidence="1">
    <location>
        <begin position="21"/>
        <end position="41"/>
    </location>
</feature>
<keyword evidence="1" id="KW-0472">Membrane</keyword>
<dbReference type="OrthoDB" id="2453726at2"/>
<dbReference type="EMBL" id="BAUU01000017">
    <property type="protein sequence ID" value="GAE31231.1"/>
    <property type="molecule type" value="Genomic_DNA"/>
</dbReference>
<protein>
    <submittedName>
        <fullName evidence="2">Uncharacterized protein</fullName>
    </submittedName>
</protein>
<keyword evidence="1" id="KW-1133">Transmembrane helix</keyword>
<feature type="transmembrane region" description="Helical" evidence="1">
    <location>
        <begin position="88"/>
        <end position="116"/>
    </location>
</feature>
<gene>
    <name evidence="2" type="ORF">JCM9152_2687</name>
</gene>
<dbReference type="RefSeq" id="WP_035344565.1">
    <property type="nucleotide sequence ID" value="NZ_BAUU01000017.1"/>
</dbReference>
<reference evidence="2" key="1">
    <citation type="journal article" date="2014" name="Genome Announc.">
        <title>Draft Genome Sequences of Three Alkaliphilic Bacillus Strains, Bacillus wakoensis JCM 9140T, Bacillus akibai JCM 9157T, and Bacillus hemicellulosilyticus JCM 9152T.</title>
        <authorList>
            <person name="Yuki M."/>
            <person name="Oshima K."/>
            <person name="Suda W."/>
            <person name="Oshida Y."/>
            <person name="Kitamura K."/>
            <person name="Iida T."/>
            <person name="Hattori M."/>
            <person name="Ohkuma M."/>
        </authorList>
    </citation>
    <scope>NUCLEOTIDE SEQUENCE [LARGE SCALE GENOMIC DNA]</scope>
    <source>
        <strain evidence="2">JCM 9152</strain>
    </source>
</reference>
<keyword evidence="3" id="KW-1185">Reference proteome</keyword>
<dbReference type="Proteomes" id="UP000018895">
    <property type="component" value="Unassembled WGS sequence"/>
</dbReference>
<organism evidence="2 3">
    <name type="scientific">Halalkalibacter hemicellulosilyticusJCM 9152</name>
    <dbReference type="NCBI Taxonomy" id="1236971"/>
    <lineage>
        <taxon>Bacteria</taxon>
        <taxon>Bacillati</taxon>
        <taxon>Bacillota</taxon>
        <taxon>Bacilli</taxon>
        <taxon>Bacillales</taxon>
        <taxon>Bacillaceae</taxon>
        <taxon>Halalkalibacter</taxon>
    </lineage>
</organism>
<feature type="transmembrane region" description="Helical" evidence="1">
    <location>
        <begin position="165"/>
        <end position="184"/>
    </location>
</feature>
<comment type="caution">
    <text evidence="2">The sequence shown here is derived from an EMBL/GenBank/DDBJ whole genome shotgun (WGS) entry which is preliminary data.</text>
</comment>